<gene>
    <name evidence="7" type="ORF">DZC73_27110</name>
</gene>
<evidence type="ECO:0000256" key="4">
    <source>
        <dbReference type="ARBA" id="ARBA00022970"/>
    </source>
</evidence>
<dbReference type="SUPFAM" id="SSF53822">
    <property type="entry name" value="Periplasmic binding protein-like I"/>
    <property type="match status" value="1"/>
</dbReference>
<evidence type="ECO:0000313" key="7">
    <source>
        <dbReference type="EMBL" id="RQP21581.1"/>
    </source>
</evidence>
<dbReference type="InterPro" id="IPR000709">
    <property type="entry name" value="Leu_Ile_Val-bd"/>
</dbReference>
<dbReference type="InterPro" id="IPR028081">
    <property type="entry name" value="Leu-bd"/>
</dbReference>
<feature type="signal peptide" evidence="5">
    <location>
        <begin position="1"/>
        <end position="15"/>
    </location>
</feature>
<dbReference type="PRINTS" id="PR00337">
    <property type="entry name" value="LEUILEVALBP"/>
</dbReference>
<comment type="caution">
    <text evidence="7">The sequence shown here is derived from an EMBL/GenBank/DDBJ whole genome shotgun (WGS) entry which is preliminary data.</text>
</comment>
<dbReference type="Proteomes" id="UP000267464">
    <property type="component" value="Unassembled WGS sequence"/>
</dbReference>
<keyword evidence="4" id="KW-0029">Amino-acid transport</keyword>
<keyword evidence="2" id="KW-0813">Transport</keyword>
<reference evidence="7 8" key="1">
    <citation type="submission" date="2018-08" db="EMBL/GenBank/DDBJ databases">
        <authorList>
            <person name="Khan S.A."/>
            <person name="Jeon C.O."/>
            <person name="Chun B.H."/>
            <person name="Jeong S.E."/>
        </authorList>
    </citation>
    <scope>NUCLEOTIDE SEQUENCE [LARGE SCALE GENOMIC DNA]</scope>
    <source>
        <strain evidence="7 8">S-16</strain>
    </source>
</reference>
<accession>A0A3N7HLU7</accession>
<feature type="domain" description="Leucine-binding protein" evidence="6">
    <location>
        <begin position="23"/>
        <end position="348"/>
    </location>
</feature>
<dbReference type="EMBL" id="QUSW01000010">
    <property type="protein sequence ID" value="RQP21581.1"/>
    <property type="molecule type" value="Genomic_DNA"/>
</dbReference>
<dbReference type="InterPro" id="IPR028082">
    <property type="entry name" value="Peripla_BP_I"/>
</dbReference>
<dbReference type="CDD" id="cd06326">
    <property type="entry name" value="PBP1_ABC_ligand_binding-like"/>
    <property type="match status" value="1"/>
</dbReference>
<organism evidence="7 8">
    <name type="scientific">Piscinibacter terrae</name>
    <dbReference type="NCBI Taxonomy" id="2496871"/>
    <lineage>
        <taxon>Bacteria</taxon>
        <taxon>Pseudomonadati</taxon>
        <taxon>Pseudomonadota</taxon>
        <taxon>Betaproteobacteria</taxon>
        <taxon>Burkholderiales</taxon>
        <taxon>Sphaerotilaceae</taxon>
        <taxon>Piscinibacter</taxon>
    </lineage>
</organism>
<evidence type="ECO:0000256" key="3">
    <source>
        <dbReference type="ARBA" id="ARBA00022729"/>
    </source>
</evidence>
<protein>
    <submittedName>
        <fullName evidence="7">ABC transporter permease</fullName>
    </submittedName>
</protein>
<reference evidence="7 8" key="2">
    <citation type="submission" date="2018-12" db="EMBL/GenBank/DDBJ databases">
        <title>Rhizobacter gummiphilus sp. nov., a rubber-degrading bacterium isolated from the soil of a botanical garden in Japan.</title>
        <authorList>
            <person name="Shunsuke S.S."/>
        </authorList>
    </citation>
    <scope>NUCLEOTIDE SEQUENCE [LARGE SCALE GENOMIC DNA]</scope>
    <source>
        <strain evidence="7 8">S-16</strain>
    </source>
</reference>
<evidence type="ECO:0000256" key="5">
    <source>
        <dbReference type="SAM" id="SignalP"/>
    </source>
</evidence>
<name>A0A3N7HLU7_9BURK</name>
<keyword evidence="3 5" id="KW-0732">Signal</keyword>
<sequence length="371" mass="39293">MLGLCAALTSLCAMAGDGVTDTSIRLGMSSPLSGPTGAYGRQMKEGIEACFARVNAAGGIHGRKLELVALDDGYETAPAVANAKRLVEQEKVFALMGFYGSSPTAAVLPVLDATGVPLIGTISGAEALRKPVNRHMFHLRASYGDETAAIIKNLTTVGMTRVAVFYQDDGFGQAGLKGVKEALAAHQLEPVALASVPRNSIEVRDAVATIAKAQPQAVVMVTLYRPTAEFIKQMRAVGSSPFFVALSPVGTDQLITELGPLNTRGIQVSQVIPYPWGDKLEVVREYKKALVTYSKNSPVSYYGLEGYLNARLVVAALERAGVNPSREKLIAALRSGPFNLDGYRVNFAQGSNSGSNYVEISVVGADGRILN</sequence>
<evidence type="ECO:0000256" key="2">
    <source>
        <dbReference type="ARBA" id="ARBA00022448"/>
    </source>
</evidence>
<dbReference type="OrthoDB" id="9777352at2"/>
<dbReference type="PANTHER" id="PTHR47235">
    <property type="entry name" value="BLR6548 PROTEIN"/>
    <property type="match status" value="1"/>
</dbReference>
<evidence type="ECO:0000259" key="6">
    <source>
        <dbReference type="Pfam" id="PF13458"/>
    </source>
</evidence>
<dbReference type="AlphaFoldDB" id="A0A3N7HLU7"/>
<dbReference type="Gene3D" id="3.40.50.2300">
    <property type="match status" value="2"/>
</dbReference>
<feature type="chain" id="PRO_5018153797" evidence="5">
    <location>
        <begin position="16"/>
        <end position="371"/>
    </location>
</feature>
<keyword evidence="8" id="KW-1185">Reference proteome</keyword>
<proteinExistence type="inferred from homology"/>
<dbReference type="PANTHER" id="PTHR47235:SF1">
    <property type="entry name" value="BLR6548 PROTEIN"/>
    <property type="match status" value="1"/>
</dbReference>
<evidence type="ECO:0000256" key="1">
    <source>
        <dbReference type="ARBA" id="ARBA00010062"/>
    </source>
</evidence>
<dbReference type="GO" id="GO:0006865">
    <property type="term" value="P:amino acid transport"/>
    <property type="evidence" value="ECO:0007669"/>
    <property type="project" value="UniProtKB-KW"/>
</dbReference>
<comment type="similarity">
    <text evidence="1">Belongs to the leucine-binding protein family.</text>
</comment>
<evidence type="ECO:0000313" key="8">
    <source>
        <dbReference type="Proteomes" id="UP000267464"/>
    </source>
</evidence>
<dbReference type="Pfam" id="PF13458">
    <property type="entry name" value="Peripla_BP_6"/>
    <property type="match status" value="1"/>
</dbReference>